<feature type="region of interest" description="Disordered" evidence="1">
    <location>
        <begin position="391"/>
        <end position="422"/>
    </location>
</feature>
<protein>
    <recommendedName>
        <fullName evidence="4">CCHC-type domain-containing protein</fullName>
    </recommendedName>
</protein>
<dbReference type="Pfam" id="PF03564">
    <property type="entry name" value="DUF1759"/>
    <property type="match status" value="1"/>
</dbReference>
<keyword evidence="3" id="KW-1185">Reference proteome</keyword>
<evidence type="ECO:0000256" key="1">
    <source>
        <dbReference type="SAM" id="MobiDB-lite"/>
    </source>
</evidence>
<name>A0A0J7K070_LASNI</name>
<feature type="region of interest" description="Disordered" evidence="1">
    <location>
        <begin position="288"/>
        <end position="322"/>
    </location>
</feature>
<dbReference type="STRING" id="67767.A0A0J7K070"/>
<evidence type="ECO:0008006" key="4">
    <source>
        <dbReference type="Google" id="ProtNLM"/>
    </source>
</evidence>
<dbReference type="SUPFAM" id="SSF57756">
    <property type="entry name" value="Retrovirus zinc finger-like domains"/>
    <property type="match status" value="1"/>
</dbReference>
<evidence type="ECO:0000313" key="3">
    <source>
        <dbReference type="Proteomes" id="UP000036403"/>
    </source>
</evidence>
<sequence length="488" mass="54483">MEAALKKQTVTAGLIERFWDITVKIGKDKLTRPYLVTRLQLLETYWARFMEGHDAVLVMEKFDDSDYAKNNVFATTEDHFVAAKSRITSFINQTKTPESQEGEAVLRQIQLPKINLPTFSGDQLAWEPFRDLFKSFVHDVKSLSSIQKLQYLRASLAGEAAVAVANMEMTSEGYSLAWDELSSRYDNRRVLLSTYMRALLSAAPISKPSAAEINRLISVVNQASRSFKAMGRPVKFWDDWFVHILVDKLDSASRLLWESSLTTSQEFPTFNDLKDFLLTRGRALDAANPRTTLTTTAPKSKRGESSGKLLSHATSTDTNDNGSSCPLCRERHALRACAKFKALSAEQRREHVRKKKTCFNCLGQGHVVSACPSSNRCRQCGDTHHSLLHLTNSEGPTPTTLATVSSESTSSTKKPAPSGEGAKIAALSTSTSAMVQKHHSCQNERLSSYKHHGAESTLRSRAYRASLRDESRTRSSSWLAQPGRRHFE</sequence>
<dbReference type="GO" id="GO:0008270">
    <property type="term" value="F:zinc ion binding"/>
    <property type="evidence" value="ECO:0007669"/>
    <property type="project" value="InterPro"/>
</dbReference>
<accession>A0A0J7K070</accession>
<feature type="region of interest" description="Disordered" evidence="1">
    <location>
        <begin position="441"/>
        <end position="488"/>
    </location>
</feature>
<dbReference type="PANTHER" id="PTHR47331:SF5">
    <property type="entry name" value="RIBONUCLEASE H"/>
    <property type="match status" value="1"/>
</dbReference>
<dbReference type="EMBL" id="LBMM01018712">
    <property type="protein sequence ID" value="KMQ83712.1"/>
    <property type="molecule type" value="Genomic_DNA"/>
</dbReference>
<feature type="compositionally biased region" description="Polar residues" evidence="1">
    <location>
        <begin position="289"/>
        <end position="298"/>
    </location>
</feature>
<dbReference type="OrthoDB" id="7551177at2759"/>
<dbReference type="GO" id="GO:0003676">
    <property type="term" value="F:nucleic acid binding"/>
    <property type="evidence" value="ECO:0007669"/>
    <property type="project" value="InterPro"/>
</dbReference>
<gene>
    <name evidence="2" type="ORF">RF55_19286</name>
</gene>
<feature type="compositionally biased region" description="Polar residues" evidence="1">
    <location>
        <begin position="312"/>
        <end position="322"/>
    </location>
</feature>
<dbReference type="PANTHER" id="PTHR47331">
    <property type="entry name" value="PHD-TYPE DOMAIN-CONTAINING PROTEIN"/>
    <property type="match status" value="1"/>
</dbReference>
<feature type="compositionally biased region" description="Low complexity" evidence="1">
    <location>
        <begin position="399"/>
        <end position="412"/>
    </location>
</feature>
<organism evidence="2 3">
    <name type="scientific">Lasius niger</name>
    <name type="common">Black garden ant</name>
    <dbReference type="NCBI Taxonomy" id="67767"/>
    <lineage>
        <taxon>Eukaryota</taxon>
        <taxon>Metazoa</taxon>
        <taxon>Ecdysozoa</taxon>
        <taxon>Arthropoda</taxon>
        <taxon>Hexapoda</taxon>
        <taxon>Insecta</taxon>
        <taxon>Pterygota</taxon>
        <taxon>Neoptera</taxon>
        <taxon>Endopterygota</taxon>
        <taxon>Hymenoptera</taxon>
        <taxon>Apocrita</taxon>
        <taxon>Aculeata</taxon>
        <taxon>Formicoidea</taxon>
        <taxon>Formicidae</taxon>
        <taxon>Formicinae</taxon>
        <taxon>Lasius</taxon>
        <taxon>Lasius</taxon>
    </lineage>
</organism>
<dbReference type="InterPro" id="IPR036875">
    <property type="entry name" value="Znf_CCHC_sf"/>
</dbReference>
<dbReference type="Proteomes" id="UP000036403">
    <property type="component" value="Unassembled WGS sequence"/>
</dbReference>
<dbReference type="PaxDb" id="67767-A0A0J7K070"/>
<proteinExistence type="predicted"/>
<comment type="caution">
    <text evidence="2">The sequence shown here is derived from an EMBL/GenBank/DDBJ whole genome shotgun (WGS) entry which is preliminary data.</text>
</comment>
<dbReference type="InterPro" id="IPR005312">
    <property type="entry name" value="DUF1759"/>
</dbReference>
<dbReference type="Gene3D" id="4.10.60.10">
    <property type="entry name" value="Zinc finger, CCHC-type"/>
    <property type="match status" value="1"/>
</dbReference>
<dbReference type="AlphaFoldDB" id="A0A0J7K070"/>
<evidence type="ECO:0000313" key="2">
    <source>
        <dbReference type="EMBL" id="KMQ83712.1"/>
    </source>
</evidence>
<reference evidence="2 3" key="1">
    <citation type="submission" date="2015-04" db="EMBL/GenBank/DDBJ databases">
        <title>Lasius niger genome sequencing.</title>
        <authorList>
            <person name="Konorov E.A."/>
            <person name="Nikitin M.A."/>
            <person name="Kirill M.V."/>
            <person name="Chang P."/>
        </authorList>
    </citation>
    <scope>NUCLEOTIDE SEQUENCE [LARGE SCALE GENOMIC DNA]</scope>
    <source>
        <tissue evidence="2">Whole</tissue>
    </source>
</reference>